<keyword evidence="1" id="KW-0863">Zinc-finger</keyword>
<dbReference type="SUPFAM" id="SSF57756">
    <property type="entry name" value="Retrovirus zinc finger-like domains"/>
    <property type="match status" value="1"/>
</dbReference>
<gene>
    <name evidence="4" type="ORF">FSB_LOCUS23331</name>
    <name evidence="5" type="ORF">FSB_LOCUS49226</name>
</gene>
<dbReference type="PROSITE" id="PS50158">
    <property type="entry name" value="ZF_CCHC"/>
    <property type="match status" value="1"/>
</dbReference>
<dbReference type="GO" id="GO:0003676">
    <property type="term" value="F:nucleic acid binding"/>
    <property type="evidence" value="ECO:0007669"/>
    <property type="project" value="InterPro"/>
</dbReference>
<dbReference type="InterPro" id="IPR001878">
    <property type="entry name" value="Znf_CCHC"/>
</dbReference>
<name>A0A2N9G7Z8_FAGSY</name>
<evidence type="ECO:0000259" key="3">
    <source>
        <dbReference type="PROSITE" id="PS50158"/>
    </source>
</evidence>
<reference evidence="4" key="1">
    <citation type="submission" date="2018-02" db="EMBL/GenBank/DDBJ databases">
        <authorList>
            <person name="Cohen D.B."/>
            <person name="Kent A.D."/>
        </authorList>
    </citation>
    <scope>NUCLEOTIDE SEQUENCE</scope>
</reference>
<organism evidence="4">
    <name type="scientific">Fagus sylvatica</name>
    <name type="common">Beechnut</name>
    <dbReference type="NCBI Taxonomy" id="28930"/>
    <lineage>
        <taxon>Eukaryota</taxon>
        <taxon>Viridiplantae</taxon>
        <taxon>Streptophyta</taxon>
        <taxon>Embryophyta</taxon>
        <taxon>Tracheophyta</taxon>
        <taxon>Spermatophyta</taxon>
        <taxon>Magnoliopsida</taxon>
        <taxon>eudicotyledons</taxon>
        <taxon>Gunneridae</taxon>
        <taxon>Pentapetalae</taxon>
        <taxon>rosids</taxon>
        <taxon>fabids</taxon>
        <taxon>Fagales</taxon>
        <taxon>Fagaceae</taxon>
        <taxon>Fagus</taxon>
    </lineage>
</organism>
<evidence type="ECO:0000256" key="1">
    <source>
        <dbReference type="PROSITE-ProRule" id="PRU00047"/>
    </source>
</evidence>
<dbReference type="AlphaFoldDB" id="A0A2N9G7Z8"/>
<dbReference type="Gene3D" id="4.10.60.10">
    <property type="entry name" value="Zinc finger, CCHC-type"/>
    <property type="match status" value="1"/>
</dbReference>
<keyword evidence="1" id="KW-0479">Metal-binding</keyword>
<sequence>MSQTMGHHVQPMWVTFGFNTNPLIHFEGLDPAQALHRIWRRIWRRIDRFTLNQIVTTTTIFPIIALIHTKPTMISNLGNHHSSIVSRAGLQASTVASIANHLIFTGSIGVWIGGHTTFTGSSMNHNNSMASTEHRNPYIKIAISSHHMGLALHQLQAVNTLLICDGKVNLDEEPLRGGNNSKFKDYAIARPNLKQIGTVEEYGDKFYQLIARIDLMESEEQLVARFINGLKSSSYNPRPNSHITPISGSNKQVNSNPYNKAAPKNFSGSSFTCFKCGEMGHKANECSKPLSSKGRTLMLGDVVESDSDELIGGDDEEEEGLVLVMKKTLLTPRKEDENEWLRGNIFHSTCCILGKAVAIDRDTSHNGKNNTYSLKLNGKKLTLLPMKHRVTPKTQKLDKTLLSIKLFIHDSLDSGCAYMLGADLCANNGGNEVEKNVGEVTSAIKELLQKFGGCTPMELPLGLSPMRDIQQKIQGANDKYKTRVDQKRRQLLFEEGDLVWVYLPKERKPGGPHSKLQDRKIGPCKILQKLKRQCI</sequence>
<dbReference type="EMBL" id="OIVN01005199">
    <property type="protein sequence ID" value="SPD21344.1"/>
    <property type="molecule type" value="Genomic_DNA"/>
</dbReference>
<dbReference type="InterPro" id="IPR036875">
    <property type="entry name" value="Znf_CCHC_sf"/>
</dbReference>
<keyword evidence="2" id="KW-0812">Transmembrane</keyword>
<accession>A0A2N9G7Z8</accession>
<dbReference type="PANTHER" id="PTHR35046">
    <property type="entry name" value="ZINC KNUCKLE (CCHC-TYPE) FAMILY PROTEIN"/>
    <property type="match status" value="1"/>
</dbReference>
<keyword evidence="2" id="KW-0472">Membrane</keyword>
<dbReference type="PANTHER" id="PTHR35046:SF18">
    <property type="entry name" value="RNA-DIRECTED DNA POLYMERASE"/>
    <property type="match status" value="1"/>
</dbReference>
<dbReference type="GO" id="GO:0008270">
    <property type="term" value="F:zinc ion binding"/>
    <property type="evidence" value="ECO:0007669"/>
    <property type="project" value="UniProtKB-KW"/>
</dbReference>
<proteinExistence type="predicted"/>
<protein>
    <recommendedName>
        <fullName evidence="3">CCHC-type domain-containing protein</fullName>
    </recommendedName>
</protein>
<dbReference type="SMART" id="SM00343">
    <property type="entry name" value="ZnF_C2HC"/>
    <property type="match status" value="1"/>
</dbReference>
<evidence type="ECO:0000313" key="5">
    <source>
        <dbReference type="EMBL" id="SPD21344.1"/>
    </source>
</evidence>
<feature type="domain" description="CCHC-type" evidence="3">
    <location>
        <begin position="273"/>
        <end position="288"/>
    </location>
</feature>
<dbReference type="EMBL" id="OIVN01001569">
    <property type="protein sequence ID" value="SPC95449.1"/>
    <property type="molecule type" value="Genomic_DNA"/>
</dbReference>
<keyword evidence="1" id="KW-0862">Zinc</keyword>
<keyword evidence="2" id="KW-1133">Transmembrane helix</keyword>
<evidence type="ECO:0000256" key="2">
    <source>
        <dbReference type="SAM" id="Phobius"/>
    </source>
</evidence>
<feature type="transmembrane region" description="Helical" evidence="2">
    <location>
        <begin position="49"/>
        <end position="67"/>
    </location>
</feature>
<dbReference type="Pfam" id="PF00098">
    <property type="entry name" value="zf-CCHC"/>
    <property type="match status" value="1"/>
</dbReference>
<evidence type="ECO:0000313" key="4">
    <source>
        <dbReference type="EMBL" id="SPC95449.1"/>
    </source>
</evidence>